<dbReference type="RefSeq" id="WP_284243274.1">
    <property type="nucleotide sequence ID" value="NZ_BSST01000001.1"/>
</dbReference>
<sequence length="130" mass="14619">MSKMFSELLKMASEQEQPQRLLFLFIRPEEKNARKQKKLQKGHLAPVMCVDKLPEELSGFEALVAEADSIDKSWQLMFVSGLSGSNNQAPSTEDAEPYLNKMTNDLVTGKNIANYLVLDRAGNPIEMMVN</sequence>
<name>A0ABQ6GRX0_9GAMM</name>
<protein>
    <submittedName>
        <fullName evidence="1">Uncharacterized protein</fullName>
    </submittedName>
</protein>
<accession>A0ABQ6GRX0</accession>
<gene>
    <name evidence="1" type="ORF">tinsulaeT_07600</name>
</gene>
<dbReference type="EMBL" id="BSST01000001">
    <property type="protein sequence ID" value="GLX77420.1"/>
    <property type="molecule type" value="Genomic_DNA"/>
</dbReference>
<keyword evidence="2" id="KW-1185">Reference proteome</keyword>
<organism evidence="1 2">
    <name type="scientific">Thalassotalea insulae</name>
    <dbReference type="NCBI Taxonomy" id="2056778"/>
    <lineage>
        <taxon>Bacteria</taxon>
        <taxon>Pseudomonadati</taxon>
        <taxon>Pseudomonadota</taxon>
        <taxon>Gammaproteobacteria</taxon>
        <taxon>Alteromonadales</taxon>
        <taxon>Colwelliaceae</taxon>
        <taxon>Thalassotalea</taxon>
    </lineage>
</organism>
<proteinExistence type="predicted"/>
<dbReference type="Proteomes" id="UP001157186">
    <property type="component" value="Unassembled WGS sequence"/>
</dbReference>
<evidence type="ECO:0000313" key="2">
    <source>
        <dbReference type="Proteomes" id="UP001157186"/>
    </source>
</evidence>
<evidence type="ECO:0000313" key="1">
    <source>
        <dbReference type="EMBL" id="GLX77420.1"/>
    </source>
</evidence>
<comment type="caution">
    <text evidence="1">The sequence shown here is derived from an EMBL/GenBank/DDBJ whole genome shotgun (WGS) entry which is preliminary data.</text>
</comment>
<reference evidence="1 2" key="1">
    <citation type="submission" date="2023-03" db="EMBL/GenBank/DDBJ databases">
        <title>Draft genome sequence of Thalassotalea insulae KCTC 62186T.</title>
        <authorList>
            <person name="Sawabe T."/>
        </authorList>
    </citation>
    <scope>NUCLEOTIDE SEQUENCE [LARGE SCALE GENOMIC DNA]</scope>
    <source>
        <strain evidence="1 2">KCTC 62186</strain>
    </source>
</reference>